<dbReference type="Proteomes" id="UP001152484">
    <property type="component" value="Unassembled WGS sequence"/>
</dbReference>
<dbReference type="InterPro" id="IPR011992">
    <property type="entry name" value="EF-hand-dom_pair"/>
</dbReference>
<evidence type="ECO:0000313" key="3">
    <source>
        <dbReference type="Proteomes" id="UP001152484"/>
    </source>
</evidence>
<organism evidence="2 3">
    <name type="scientific">Cuscuta europaea</name>
    <name type="common">European dodder</name>
    <dbReference type="NCBI Taxonomy" id="41803"/>
    <lineage>
        <taxon>Eukaryota</taxon>
        <taxon>Viridiplantae</taxon>
        <taxon>Streptophyta</taxon>
        <taxon>Embryophyta</taxon>
        <taxon>Tracheophyta</taxon>
        <taxon>Spermatophyta</taxon>
        <taxon>Magnoliopsida</taxon>
        <taxon>eudicotyledons</taxon>
        <taxon>Gunneridae</taxon>
        <taxon>Pentapetalae</taxon>
        <taxon>asterids</taxon>
        <taxon>lamiids</taxon>
        <taxon>Solanales</taxon>
        <taxon>Convolvulaceae</taxon>
        <taxon>Cuscuteae</taxon>
        <taxon>Cuscuta</taxon>
        <taxon>Cuscuta subgen. Cuscuta</taxon>
    </lineage>
</organism>
<dbReference type="InterPro" id="IPR002048">
    <property type="entry name" value="EF_hand_dom"/>
</dbReference>
<gene>
    <name evidence="2" type="ORF">CEURO_LOCUS13203</name>
</gene>
<dbReference type="InterPro" id="IPR057196">
    <property type="entry name" value="DUF7874"/>
</dbReference>
<dbReference type="PANTHER" id="PTHR37754">
    <property type="entry name" value="CALCIUM ION-BINDING PROTEIN"/>
    <property type="match status" value="1"/>
</dbReference>
<evidence type="ECO:0000313" key="2">
    <source>
        <dbReference type="EMBL" id="CAH9095663.1"/>
    </source>
</evidence>
<comment type="caution">
    <text evidence="2">The sequence shown here is derived from an EMBL/GenBank/DDBJ whole genome shotgun (WGS) entry which is preliminary data.</text>
</comment>
<accession>A0A9P0ZEB5</accession>
<dbReference type="OrthoDB" id="47513at2759"/>
<reference evidence="2" key="1">
    <citation type="submission" date="2022-07" db="EMBL/GenBank/DDBJ databases">
        <authorList>
            <person name="Macas J."/>
            <person name="Novak P."/>
            <person name="Neumann P."/>
        </authorList>
    </citation>
    <scope>NUCLEOTIDE SEQUENCE</scope>
</reference>
<dbReference type="PROSITE" id="PS50222">
    <property type="entry name" value="EF_HAND_2"/>
    <property type="match status" value="1"/>
</dbReference>
<dbReference type="SUPFAM" id="SSF47473">
    <property type="entry name" value="EF-hand"/>
    <property type="match status" value="1"/>
</dbReference>
<proteinExistence type="predicted"/>
<dbReference type="AlphaFoldDB" id="A0A9P0ZEB5"/>
<keyword evidence="3" id="KW-1185">Reference proteome</keyword>
<feature type="domain" description="EF-hand" evidence="1">
    <location>
        <begin position="72"/>
        <end position="107"/>
    </location>
</feature>
<dbReference type="GO" id="GO:0005509">
    <property type="term" value="F:calcium ion binding"/>
    <property type="evidence" value="ECO:0007669"/>
    <property type="project" value="InterPro"/>
</dbReference>
<sequence length="170" mass="19532">MGQVLDKYEDVWRNVGKELRVKQTRQITDKVYDRFKNESDKVNLSFEDLYISVLLIFNDINKHLPGPHIDPPSKEQVRSLMKKYDFNFDGELNREEFMEFILELTKDTFFSISQKLVTTLAIAPTVALLTKKSTEGVPVIGKVVQKLPSSVYASLVTLAIVLFQKSTEDK</sequence>
<dbReference type="EMBL" id="CAMAPE010000033">
    <property type="protein sequence ID" value="CAH9095663.1"/>
    <property type="molecule type" value="Genomic_DNA"/>
</dbReference>
<dbReference type="Pfam" id="PF25284">
    <property type="entry name" value="DUF7874"/>
    <property type="match status" value="1"/>
</dbReference>
<dbReference type="PANTHER" id="PTHR37754:SF4">
    <property type="entry name" value="EF-HAND DOMAIN-CONTAINING PROTEIN"/>
    <property type="match status" value="1"/>
</dbReference>
<protein>
    <recommendedName>
        <fullName evidence="1">EF-hand domain-containing protein</fullName>
    </recommendedName>
</protein>
<name>A0A9P0ZEB5_CUSEU</name>
<evidence type="ECO:0000259" key="1">
    <source>
        <dbReference type="PROSITE" id="PS50222"/>
    </source>
</evidence>
<dbReference type="Gene3D" id="1.10.238.10">
    <property type="entry name" value="EF-hand"/>
    <property type="match status" value="1"/>
</dbReference>